<dbReference type="EMBL" id="DNZF01000051">
    <property type="protein sequence ID" value="HBK52772.1"/>
    <property type="molecule type" value="Genomic_DNA"/>
</dbReference>
<sequence length="105" mass="11981">MNDGLRRRRRYKTLNEEVSPLEGAINIVDAMLVFACGLMLSLVIRWNVDLVQPGNRIDVQKGQEVTENTDIREDLTKSEGKGQLYEKMGTVYKDPHTGKLFLLTE</sequence>
<dbReference type="RefSeq" id="WP_276623912.1">
    <property type="nucleotide sequence ID" value="NZ_DCDX01000046.1"/>
</dbReference>
<gene>
    <name evidence="1" type="ORF">DDZ44_02395</name>
</gene>
<accession>A0A354YX23</accession>
<dbReference type="Proteomes" id="UP000263273">
    <property type="component" value="Unassembled WGS sequence"/>
</dbReference>
<evidence type="ECO:0000313" key="1">
    <source>
        <dbReference type="EMBL" id="HBK52772.1"/>
    </source>
</evidence>
<name>A0A354YX23_9FIRM</name>
<organism evidence="1 2">
    <name type="scientific">Syntrophomonas wolfei</name>
    <dbReference type="NCBI Taxonomy" id="863"/>
    <lineage>
        <taxon>Bacteria</taxon>
        <taxon>Bacillati</taxon>
        <taxon>Bacillota</taxon>
        <taxon>Clostridia</taxon>
        <taxon>Eubacteriales</taxon>
        <taxon>Syntrophomonadaceae</taxon>
        <taxon>Syntrophomonas</taxon>
    </lineage>
</organism>
<proteinExistence type="predicted"/>
<dbReference type="STRING" id="378794.GCA_001570625_01451"/>
<dbReference type="AlphaFoldDB" id="A0A354YX23"/>
<protein>
    <recommendedName>
        <fullName evidence="3">DUF2149 domain-containing protein</fullName>
    </recommendedName>
</protein>
<evidence type="ECO:0000313" key="2">
    <source>
        <dbReference type="Proteomes" id="UP000263273"/>
    </source>
</evidence>
<dbReference type="InterPro" id="IPR018676">
    <property type="entry name" value="DUF2149"/>
</dbReference>
<dbReference type="Pfam" id="PF09919">
    <property type="entry name" value="DUF2149"/>
    <property type="match status" value="1"/>
</dbReference>
<reference evidence="1 2" key="1">
    <citation type="journal article" date="2018" name="Nat. Biotechnol.">
        <title>A standardized bacterial taxonomy based on genome phylogeny substantially revises the tree of life.</title>
        <authorList>
            <person name="Parks D.H."/>
            <person name="Chuvochina M."/>
            <person name="Waite D.W."/>
            <person name="Rinke C."/>
            <person name="Skarshewski A."/>
            <person name="Chaumeil P.A."/>
            <person name="Hugenholtz P."/>
        </authorList>
    </citation>
    <scope>NUCLEOTIDE SEQUENCE [LARGE SCALE GENOMIC DNA]</scope>
    <source>
        <strain evidence="1">UBA10948</strain>
    </source>
</reference>
<evidence type="ECO:0008006" key="3">
    <source>
        <dbReference type="Google" id="ProtNLM"/>
    </source>
</evidence>
<comment type="caution">
    <text evidence="1">The sequence shown here is derived from an EMBL/GenBank/DDBJ whole genome shotgun (WGS) entry which is preliminary data.</text>
</comment>